<protein>
    <submittedName>
        <fullName evidence="1">Uncharacterized protein</fullName>
    </submittedName>
</protein>
<gene>
    <name evidence="1" type="ORF">L873DRAFT_1865286</name>
</gene>
<dbReference type="Proteomes" id="UP000276215">
    <property type="component" value="Unassembled WGS sequence"/>
</dbReference>
<dbReference type="EMBL" id="ML120482">
    <property type="protein sequence ID" value="RPA92055.1"/>
    <property type="molecule type" value="Genomic_DNA"/>
</dbReference>
<sequence length="321" mass="36545">MHLGLLQRFAATVETISLTTCYVCNESHLNGTMKHVLPEYFYIHPIPLEYQVVEHCCYLCCLNQLGNYNKYRNIQVFGKDNNIDPGSIPEQLKLYGTLTPTEYSTATDITRVLLSNDVGSTCIQASNQEEYLTNTENDCMRARYTRQEVVPEVDMLQDGNEYSALPESAVPRLEVAENELFIMQNPLYARPLKAHILSNRRTQNGPAQSGGEMRDSAQRMEMDVIRCDIREEVQADESTLGNCLAQWSNRVLKHAPFWYAQRVDLLAICLQYRSPTMFCTFTAADLYWLVLHQLIEKQCTLGTGEQESDYTTLLPSIGAAR</sequence>
<organism evidence="1 2">
    <name type="scientific">Choiromyces venosus 120613-1</name>
    <dbReference type="NCBI Taxonomy" id="1336337"/>
    <lineage>
        <taxon>Eukaryota</taxon>
        <taxon>Fungi</taxon>
        <taxon>Dikarya</taxon>
        <taxon>Ascomycota</taxon>
        <taxon>Pezizomycotina</taxon>
        <taxon>Pezizomycetes</taxon>
        <taxon>Pezizales</taxon>
        <taxon>Tuberaceae</taxon>
        <taxon>Choiromyces</taxon>
    </lineage>
</organism>
<dbReference type="OrthoDB" id="2427560at2759"/>
<dbReference type="AlphaFoldDB" id="A0A3N4J1N4"/>
<evidence type="ECO:0000313" key="1">
    <source>
        <dbReference type="EMBL" id="RPA92055.1"/>
    </source>
</evidence>
<name>A0A3N4J1N4_9PEZI</name>
<accession>A0A3N4J1N4</accession>
<proteinExistence type="predicted"/>
<reference evidence="1 2" key="1">
    <citation type="journal article" date="2018" name="Nat. Ecol. Evol.">
        <title>Pezizomycetes genomes reveal the molecular basis of ectomycorrhizal truffle lifestyle.</title>
        <authorList>
            <person name="Murat C."/>
            <person name="Payen T."/>
            <person name="Noel B."/>
            <person name="Kuo A."/>
            <person name="Morin E."/>
            <person name="Chen J."/>
            <person name="Kohler A."/>
            <person name="Krizsan K."/>
            <person name="Balestrini R."/>
            <person name="Da Silva C."/>
            <person name="Montanini B."/>
            <person name="Hainaut M."/>
            <person name="Levati E."/>
            <person name="Barry K.W."/>
            <person name="Belfiori B."/>
            <person name="Cichocki N."/>
            <person name="Clum A."/>
            <person name="Dockter R.B."/>
            <person name="Fauchery L."/>
            <person name="Guy J."/>
            <person name="Iotti M."/>
            <person name="Le Tacon F."/>
            <person name="Lindquist E.A."/>
            <person name="Lipzen A."/>
            <person name="Malagnac F."/>
            <person name="Mello A."/>
            <person name="Molinier V."/>
            <person name="Miyauchi S."/>
            <person name="Poulain J."/>
            <person name="Riccioni C."/>
            <person name="Rubini A."/>
            <person name="Sitrit Y."/>
            <person name="Splivallo R."/>
            <person name="Traeger S."/>
            <person name="Wang M."/>
            <person name="Zifcakova L."/>
            <person name="Wipf D."/>
            <person name="Zambonelli A."/>
            <person name="Paolocci F."/>
            <person name="Nowrousian M."/>
            <person name="Ottonello S."/>
            <person name="Baldrian P."/>
            <person name="Spatafora J.W."/>
            <person name="Henrissat B."/>
            <person name="Nagy L.G."/>
            <person name="Aury J.M."/>
            <person name="Wincker P."/>
            <person name="Grigoriev I.V."/>
            <person name="Bonfante P."/>
            <person name="Martin F.M."/>
        </authorList>
    </citation>
    <scope>NUCLEOTIDE SEQUENCE [LARGE SCALE GENOMIC DNA]</scope>
    <source>
        <strain evidence="1 2">120613-1</strain>
    </source>
</reference>
<keyword evidence="2" id="KW-1185">Reference proteome</keyword>
<evidence type="ECO:0000313" key="2">
    <source>
        <dbReference type="Proteomes" id="UP000276215"/>
    </source>
</evidence>